<evidence type="ECO:0000313" key="1">
    <source>
        <dbReference type="EMBL" id="CAG8839639.1"/>
    </source>
</evidence>
<protein>
    <submittedName>
        <fullName evidence="1">14112_t:CDS:1</fullName>
    </submittedName>
</protein>
<accession>A0ABN7WSG1</accession>
<feature type="non-terminal residue" evidence="1">
    <location>
        <position position="1"/>
    </location>
</feature>
<dbReference type="Proteomes" id="UP000789901">
    <property type="component" value="Unassembled WGS sequence"/>
</dbReference>
<dbReference type="EMBL" id="CAJVQB010060895">
    <property type="protein sequence ID" value="CAG8839639.1"/>
    <property type="molecule type" value="Genomic_DNA"/>
</dbReference>
<feature type="non-terminal residue" evidence="1">
    <location>
        <position position="54"/>
    </location>
</feature>
<reference evidence="1 2" key="1">
    <citation type="submission" date="2021-06" db="EMBL/GenBank/DDBJ databases">
        <authorList>
            <person name="Kallberg Y."/>
            <person name="Tangrot J."/>
            <person name="Rosling A."/>
        </authorList>
    </citation>
    <scope>NUCLEOTIDE SEQUENCE [LARGE SCALE GENOMIC DNA]</scope>
    <source>
        <strain evidence="1 2">120-4 pot B 10/14</strain>
    </source>
</reference>
<gene>
    <name evidence="1" type="ORF">GMARGA_LOCUS34541</name>
</gene>
<sequence length="54" mass="6160">RSPGSNLYTNYRFLEGDISISKNPHTLELHSVLVGAFLETNIQLDWFHDTLLDA</sequence>
<keyword evidence="2" id="KW-1185">Reference proteome</keyword>
<name>A0ABN7WSG1_GIGMA</name>
<organism evidence="1 2">
    <name type="scientific">Gigaspora margarita</name>
    <dbReference type="NCBI Taxonomy" id="4874"/>
    <lineage>
        <taxon>Eukaryota</taxon>
        <taxon>Fungi</taxon>
        <taxon>Fungi incertae sedis</taxon>
        <taxon>Mucoromycota</taxon>
        <taxon>Glomeromycotina</taxon>
        <taxon>Glomeromycetes</taxon>
        <taxon>Diversisporales</taxon>
        <taxon>Gigasporaceae</taxon>
        <taxon>Gigaspora</taxon>
    </lineage>
</organism>
<proteinExistence type="predicted"/>
<comment type="caution">
    <text evidence="1">The sequence shown here is derived from an EMBL/GenBank/DDBJ whole genome shotgun (WGS) entry which is preliminary data.</text>
</comment>
<evidence type="ECO:0000313" key="2">
    <source>
        <dbReference type="Proteomes" id="UP000789901"/>
    </source>
</evidence>